<keyword evidence="2" id="KW-0540">Nuclease</keyword>
<dbReference type="CDD" id="cd00085">
    <property type="entry name" value="HNHc"/>
    <property type="match status" value="1"/>
</dbReference>
<dbReference type="Pfam" id="PF01844">
    <property type="entry name" value="HNH"/>
    <property type="match status" value="1"/>
</dbReference>
<evidence type="ECO:0000313" key="3">
    <source>
        <dbReference type="Proteomes" id="UP001634747"/>
    </source>
</evidence>
<keyword evidence="3" id="KW-1185">Reference proteome</keyword>
<keyword evidence="2" id="KW-0378">Hydrolase</keyword>
<name>A0ABW9KIY9_9BACT</name>
<organism evidence="2 3">
    <name type="scientific">Terriglobus aquaticus</name>
    <dbReference type="NCBI Taxonomy" id="940139"/>
    <lineage>
        <taxon>Bacteria</taxon>
        <taxon>Pseudomonadati</taxon>
        <taxon>Acidobacteriota</taxon>
        <taxon>Terriglobia</taxon>
        <taxon>Terriglobales</taxon>
        <taxon>Acidobacteriaceae</taxon>
        <taxon>Terriglobus</taxon>
    </lineage>
</organism>
<dbReference type="Proteomes" id="UP001634747">
    <property type="component" value="Unassembled WGS sequence"/>
</dbReference>
<dbReference type="GO" id="GO:0004519">
    <property type="term" value="F:endonuclease activity"/>
    <property type="evidence" value="ECO:0007669"/>
    <property type="project" value="UniProtKB-KW"/>
</dbReference>
<proteinExistence type="predicted"/>
<keyword evidence="2" id="KW-0255">Endonuclease</keyword>
<evidence type="ECO:0000313" key="2">
    <source>
        <dbReference type="EMBL" id="MFN2974920.1"/>
    </source>
</evidence>
<evidence type="ECO:0000259" key="1">
    <source>
        <dbReference type="Pfam" id="PF01844"/>
    </source>
</evidence>
<reference evidence="2 3" key="1">
    <citation type="submission" date="2024-12" db="EMBL/GenBank/DDBJ databases">
        <authorList>
            <person name="Lee Y."/>
        </authorList>
    </citation>
    <scope>NUCLEOTIDE SEQUENCE [LARGE SCALE GENOMIC DNA]</scope>
    <source>
        <strain evidence="2 3">03SUJ4</strain>
    </source>
</reference>
<gene>
    <name evidence="2" type="ORF">ACK2TP_04025</name>
</gene>
<dbReference type="InterPro" id="IPR003615">
    <property type="entry name" value="HNH_nuc"/>
</dbReference>
<dbReference type="Gene3D" id="1.10.30.50">
    <property type="match status" value="1"/>
</dbReference>
<protein>
    <submittedName>
        <fullName evidence="2">HNH endonuclease</fullName>
    </submittedName>
</protein>
<dbReference type="RefSeq" id="WP_409446067.1">
    <property type="nucleotide sequence ID" value="NZ_BAABBH010000001.1"/>
</dbReference>
<feature type="domain" description="HNH" evidence="1">
    <location>
        <begin position="7"/>
        <end position="48"/>
    </location>
</feature>
<accession>A0ABW9KIY9</accession>
<dbReference type="EMBL" id="JBJYXY010000001">
    <property type="protein sequence ID" value="MFN2974920.1"/>
    <property type="molecule type" value="Genomic_DNA"/>
</dbReference>
<sequence>MPVVQSPGRLKRATDVHHIVPIRVAPWLRLVLSNLVSLCKECHSSITARRDSTFAHRRSV</sequence>
<dbReference type="InterPro" id="IPR002711">
    <property type="entry name" value="HNH"/>
</dbReference>
<comment type="caution">
    <text evidence="2">The sequence shown here is derived from an EMBL/GenBank/DDBJ whole genome shotgun (WGS) entry which is preliminary data.</text>
</comment>